<evidence type="ECO:0000256" key="6">
    <source>
        <dbReference type="ARBA" id="ARBA00023242"/>
    </source>
</evidence>
<keyword evidence="5" id="KW-0677">Repeat</keyword>
<evidence type="ECO:0000259" key="10">
    <source>
        <dbReference type="Pfam" id="PF09384"/>
    </source>
</evidence>
<dbReference type="STRING" id="6412.T1EE72"/>
<evidence type="ECO:0000256" key="4">
    <source>
        <dbReference type="ARBA" id="ARBA00022574"/>
    </source>
</evidence>
<evidence type="ECO:0000256" key="8">
    <source>
        <dbReference type="PROSITE-ProRule" id="PRU00221"/>
    </source>
</evidence>
<dbReference type="Gene3D" id="2.130.10.10">
    <property type="entry name" value="YVTN repeat-like/Quinoprotein amine dehydrogenase"/>
    <property type="match status" value="2"/>
</dbReference>
<dbReference type="SMART" id="SM00320">
    <property type="entry name" value="WD40"/>
    <property type="match status" value="7"/>
</dbReference>
<organism evidence="12 13">
    <name type="scientific">Helobdella robusta</name>
    <name type="common">Californian leech</name>
    <dbReference type="NCBI Taxonomy" id="6412"/>
    <lineage>
        <taxon>Eukaryota</taxon>
        <taxon>Metazoa</taxon>
        <taxon>Spiralia</taxon>
        <taxon>Lophotrochozoa</taxon>
        <taxon>Annelida</taxon>
        <taxon>Clitellata</taxon>
        <taxon>Hirudinea</taxon>
        <taxon>Rhynchobdellida</taxon>
        <taxon>Glossiphoniidae</taxon>
        <taxon>Helobdella</taxon>
    </lineage>
</organism>
<dbReference type="HOGENOM" id="CLU_021102_4_1_1"/>
<dbReference type="GO" id="GO:0005730">
    <property type="term" value="C:nucleolus"/>
    <property type="evidence" value="ECO:0000318"/>
    <property type="project" value="GO_Central"/>
</dbReference>
<dbReference type="CDD" id="cd00200">
    <property type="entry name" value="WD40"/>
    <property type="match status" value="1"/>
</dbReference>
<dbReference type="SUPFAM" id="SSF50978">
    <property type="entry name" value="WD40 repeat-like"/>
    <property type="match status" value="1"/>
</dbReference>
<evidence type="ECO:0000256" key="5">
    <source>
        <dbReference type="ARBA" id="ARBA00022737"/>
    </source>
</evidence>
<dbReference type="EnsemblMetazoa" id="HelroT107075">
    <property type="protein sequence ID" value="HelroP107075"/>
    <property type="gene ID" value="HelroG107075"/>
</dbReference>
<feature type="repeat" description="WD" evidence="8">
    <location>
        <begin position="117"/>
        <end position="157"/>
    </location>
</feature>
<dbReference type="RefSeq" id="XP_009022851.1">
    <property type="nucleotide sequence ID" value="XM_009024603.1"/>
</dbReference>
<dbReference type="PROSITE" id="PS50294">
    <property type="entry name" value="WD_REPEATS_REGION"/>
    <property type="match status" value="2"/>
</dbReference>
<dbReference type="EMBL" id="KB097143">
    <property type="protein sequence ID" value="ESN98914.1"/>
    <property type="molecule type" value="Genomic_DNA"/>
</dbReference>
<feature type="domain" description="U3 small nucleolar RNA-associated protein 15 C-terminal" evidence="10">
    <location>
        <begin position="350"/>
        <end position="493"/>
    </location>
</feature>
<evidence type="ECO:0000313" key="12">
    <source>
        <dbReference type="EnsemblMetazoa" id="HelroP107075"/>
    </source>
</evidence>
<keyword evidence="4 8" id="KW-0853">WD repeat</keyword>
<dbReference type="InterPro" id="IPR015943">
    <property type="entry name" value="WD40/YVTN_repeat-like_dom_sf"/>
</dbReference>
<dbReference type="GeneID" id="20194874"/>
<dbReference type="PANTHER" id="PTHR19924">
    <property type="entry name" value="UTP15 U3 SMALL NUCLEOLAR RNA-ASSOCIATED PROTEIN 15 FAMILY MEMBER"/>
    <property type="match status" value="1"/>
</dbReference>
<dbReference type="Pfam" id="PF00400">
    <property type="entry name" value="WD40"/>
    <property type="match status" value="3"/>
</dbReference>
<dbReference type="InParanoid" id="T1EE72"/>
<dbReference type="OrthoDB" id="431715at2759"/>
<sequence>MADFKKLHLQSYSLLNRKESLKDSPYWKNLQFPITIKNSGAVTQINFSPIEPYNYLVANSTRVQVYSIKSNAPSKTPHQFHDVVRSACYRSDGQLITVGCDDATLWVIHQKHFKQVFNGHSRSVYLAKFLDNYKLFSGSDDKTVKIWDLATKSEIITFNEHEDYVRCGNKGASNDLFITGSYDHRVKLFDSRCKLSVLTMNHGDPVESVVMYPSAGVIASAGGTSIKLWDVLSGGRLMGSMNNHHKTITSLCFCDNRRRLVSASLDRHVKFYDISTNNVTYSLDYPTPLLSIDIAPDDSLIATGSIDGMLTLKHRKSDEEVDRERLEKRMRKKRSSNSSVPIIKKFQPSADGNDVTLHHRRKEMLSKYETYLKTFQYSKALDEVLETTLRTIHPEVTMTMLDELRRRQALNGALAGRTDKDLASLLTFLLKNFVPPHISTVTEVLNTVLDVYQDQLMDFPLSLIQLSKLLQVSKDRIDFIDEGLGIVGILKSIFASSNINSNII</sequence>
<dbReference type="InterPro" id="IPR036322">
    <property type="entry name" value="WD40_repeat_dom_sf"/>
</dbReference>
<evidence type="ECO:0000256" key="3">
    <source>
        <dbReference type="ARBA" id="ARBA00022552"/>
    </source>
</evidence>
<keyword evidence="3" id="KW-0698">rRNA processing</keyword>
<feature type="repeat" description="WD" evidence="8">
    <location>
        <begin position="241"/>
        <end position="282"/>
    </location>
</feature>
<accession>T1EE72</accession>
<dbReference type="PROSITE" id="PS00678">
    <property type="entry name" value="WD_REPEATS_1"/>
    <property type="match status" value="1"/>
</dbReference>
<dbReference type="GO" id="GO:0045943">
    <property type="term" value="P:positive regulation of transcription by RNA polymerase I"/>
    <property type="evidence" value="ECO:0000318"/>
    <property type="project" value="GO_Central"/>
</dbReference>
<dbReference type="eggNOG" id="KOG0310">
    <property type="taxonomic scope" value="Eukaryota"/>
</dbReference>
<proteinExistence type="predicted"/>
<dbReference type="FunCoup" id="T1EE72">
    <property type="interactions" value="1128"/>
</dbReference>
<reference evidence="13" key="1">
    <citation type="submission" date="2012-12" db="EMBL/GenBank/DDBJ databases">
        <authorList>
            <person name="Hellsten U."/>
            <person name="Grimwood J."/>
            <person name="Chapman J.A."/>
            <person name="Shapiro H."/>
            <person name="Aerts A."/>
            <person name="Otillar R.P."/>
            <person name="Terry A.Y."/>
            <person name="Boore J.L."/>
            <person name="Simakov O."/>
            <person name="Marletaz F."/>
            <person name="Cho S.-J."/>
            <person name="Edsinger-Gonzales E."/>
            <person name="Havlak P."/>
            <person name="Kuo D.-H."/>
            <person name="Larsson T."/>
            <person name="Lv J."/>
            <person name="Arendt D."/>
            <person name="Savage R."/>
            <person name="Osoegawa K."/>
            <person name="de Jong P."/>
            <person name="Lindberg D.R."/>
            <person name="Seaver E.C."/>
            <person name="Weisblat D.A."/>
            <person name="Putnam N.H."/>
            <person name="Grigoriev I.V."/>
            <person name="Rokhsar D.S."/>
        </authorList>
    </citation>
    <scope>NUCLEOTIDE SEQUENCE</scope>
</reference>
<dbReference type="InterPro" id="IPR001680">
    <property type="entry name" value="WD40_rpt"/>
</dbReference>
<dbReference type="KEGG" id="hro:HELRODRAFT_107075"/>
<dbReference type="PROSITE" id="PS50082">
    <property type="entry name" value="WD_REPEATS_2"/>
    <property type="match status" value="2"/>
</dbReference>
<dbReference type="PANTHER" id="PTHR19924:SF26">
    <property type="entry name" value="U3 SMALL NUCLEOLAR RNA-ASSOCIATED PROTEIN 15 HOMOLOG"/>
    <property type="match status" value="1"/>
</dbReference>
<evidence type="ECO:0000313" key="11">
    <source>
        <dbReference type="EMBL" id="ESN98914.1"/>
    </source>
</evidence>
<evidence type="ECO:0000313" key="13">
    <source>
        <dbReference type="Proteomes" id="UP000015101"/>
    </source>
</evidence>
<keyword evidence="13" id="KW-1185">Reference proteome</keyword>
<evidence type="ECO:0000256" key="7">
    <source>
        <dbReference type="ARBA" id="ARBA00045437"/>
    </source>
</evidence>
<dbReference type="CTD" id="20194874"/>
<reference evidence="12" key="3">
    <citation type="submission" date="2015-06" db="UniProtKB">
        <authorList>
            <consortium name="EnsemblMetazoa"/>
        </authorList>
    </citation>
    <scope>IDENTIFICATION</scope>
</reference>
<evidence type="ECO:0000256" key="1">
    <source>
        <dbReference type="ARBA" id="ARBA00004604"/>
    </source>
</evidence>
<dbReference type="EMBL" id="AMQM01001076">
    <property type="status" value="NOT_ANNOTATED_CDS"/>
    <property type="molecule type" value="Genomic_DNA"/>
</dbReference>
<feature type="region of interest" description="Disordered" evidence="9">
    <location>
        <begin position="319"/>
        <end position="338"/>
    </location>
</feature>
<evidence type="ECO:0000256" key="9">
    <source>
        <dbReference type="SAM" id="MobiDB-lite"/>
    </source>
</evidence>
<keyword evidence="6" id="KW-0539">Nucleus</keyword>
<comment type="function">
    <text evidence="7">Ribosome biogenesis factor. Involved in nucleolar processing of pre-18S ribosomal RNA. Required for optimal pre-ribosomal RNA transcription by RNA polymerase I. Part of the small subunit (SSU) processome, first precursor of the small eukaryotic ribosomal subunit. During the assembly of the SSU processome in the nucleolus, many ribosome biogenesis factors, an RNA chaperone and ribosomal proteins associate with the nascent pre-rRNA and work in concert to generate RNA folding, modifications, rearrangements and cleavage as well as targeted degradation of pre-ribosomal RNA by the RNA exosome.</text>
</comment>
<dbReference type="Pfam" id="PF09384">
    <property type="entry name" value="UTP15_C"/>
    <property type="match status" value="1"/>
</dbReference>
<name>T1EE72_HELRO</name>
<dbReference type="InterPro" id="IPR019775">
    <property type="entry name" value="WD40_repeat_CS"/>
</dbReference>
<dbReference type="OMA" id="ATYQVVH"/>
<gene>
    <name evidence="12" type="primary">20194874</name>
    <name evidence="11" type="ORF">HELRODRAFT_107075</name>
</gene>
<protein>
    <recommendedName>
        <fullName evidence="2">U3 small nucleolar RNA-associated protein 15 homolog</fullName>
    </recommendedName>
</protein>
<dbReference type="AlphaFoldDB" id="T1EE72"/>
<dbReference type="GO" id="GO:0006364">
    <property type="term" value="P:rRNA processing"/>
    <property type="evidence" value="ECO:0000318"/>
    <property type="project" value="GO_Central"/>
</dbReference>
<dbReference type="InterPro" id="IPR018983">
    <property type="entry name" value="U3_snoRNA-assocProt_15_C"/>
</dbReference>
<evidence type="ECO:0000256" key="2">
    <source>
        <dbReference type="ARBA" id="ARBA00018260"/>
    </source>
</evidence>
<dbReference type="Proteomes" id="UP000015101">
    <property type="component" value="Unassembled WGS sequence"/>
</dbReference>
<comment type="subcellular location">
    <subcellularLocation>
        <location evidence="1">Nucleus</location>
        <location evidence="1">Nucleolus</location>
    </subcellularLocation>
</comment>
<reference evidence="11 13" key="2">
    <citation type="journal article" date="2013" name="Nature">
        <title>Insights into bilaterian evolution from three spiralian genomes.</title>
        <authorList>
            <person name="Simakov O."/>
            <person name="Marletaz F."/>
            <person name="Cho S.J."/>
            <person name="Edsinger-Gonzales E."/>
            <person name="Havlak P."/>
            <person name="Hellsten U."/>
            <person name="Kuo D.H."/>
            <person name="Larsson T."/>
            <person name="Lv J."/>
            <person name="Arendt D."/>
            <person name="Savage R."/>
            <person name="Osoegawa K."/>
            <person name="de Jong P."/>
            <person name="Grimwood J."/>
            <person name="Chapman J.A."/>
            <person name="Shapiro H."/>
            <person name="Aerts A."/>
            <person name="Otillar R.P."/>
            <person name="Terry A.Y."/>
            <person name="Boore J.L."/>
            <person name="Grigoriev I.V."/>
            <person name="Lindberg D.R."/>
            <person name="Seaver E.C."/>
            <person name="Weisblat D.A."/>
            <person name="Putnam N.H."/>
            <person name="Rokhsar D.S."/>
        </authorList>
    </citation>
    <scope>NUCLEOTIDE SEQUENCE</scope>
</reference>